<evidence type="ECO:0000259" key="2">
    <source>
        <dbReference type="Pfam" id="PF00888"/>
    </source>
</evidence>
<dbReference type="InParanoid" id="A0A3Q7GPH1"/>
<evidence type="ECO:0000313" key="3">
    <source>
        <dbReference type="EnsemblPlants" id="Solyc06g008065.1.1"/>
    </source>
</evidence>
<dbReference type="SUPFAM" id="SSF74788">
    <property type="entry name" value="Cullin repeat-like"/>
    <property type="match status" value="1"/>
</dbReference>
<dbReference type="Proteomes" id="UP000004994">
    <property type="component" value="Chromosome 6"/>
</dbReference>
<dbReference type="InterPro" id="IPR045093">
    <property type="entry name" value="Cullin"/>
</dbReference>
<dbReference type="Gene3D" id="1.20.1310.10">
    <property type="entry name" value="Cullin Repeats"/>
    <property type="match status" value="2"/>
</dbReference>
<evidence type="ECO:0000256" key="1">
    <source>
        <dbReference type="ARBA" id="ARBA00006019"/>
    </source>
</evidence>
<accession>A0A3Q7GPH1</accession>
<dbReference type="GO" id="GO:0031625">
    <property type="term" value="F:ubiquitin protein ligase binding"/>
    <property type="evidence" value="ECO:0007669"/>
    <property type="project" value="InterPro"/>
</dbReference>
<keyword evidence="4" id="KW-1185">Reference proteome</keyword>
<dbReference type="Pfam" id="PF00888">
    <property type="entry name" value="Cullin"/>
    <property type="match status" value="1"/>
</dbReference>
<sequence>MNLMKIVEFEEGWYIIQEGIEKAKRILEGQTESFSGDEYMMKPPSYSYASQLYDKYKEALDEYINSTVLPALREKQDAELMLRELVKRWKDYKRMLRWLSIFFHYLSRYYIPRRSLPTLNDVGLTCFDNLIAKERDGEQIDRALLKNVLDIFAEIGREDYVEECLKKEKDRVSHYLHVITEKKLLEKVKHELLVVYTDQLLEKEHSESHALLRDDKAESSRSVCGDDTIM</sequence>
<reference evidence="3" key="2">
    <citation type="submission" date="2019-01" db="UniProtKB">
        <authorList>
            <consortium name="EnsemblPlants"/>
        </authorList>
    </citation>
    <scope>IDENTIFICATION</scope>
    <source>
        <strain evidence="3">cv. Heinz 1706</strain>
    </source>
</reference>
<organism evidence="3">
    <name type="scientific">Solanum lycopersicum</name>
    <name type="common">Tomato</name>
    <name type="synonym">Lycopersicon esculentum</name>
    <dbReference type="NCBI Taxonomy" id="4081"/>
    <lineage>
        <taxon>Eukaryota</taxon>
        <taxon>Viridiplantae</taxon>
        <taxon>Streptophyta</taxon>
        <taxon>Embryophyta</taxon>
        <taxon>Tracheophyta</taxon>
        <taxon>Spermatophyta</taxon>
        <taxon>Magnoliopsida</taxon>
        <taxon>eudicotyledons</taxon>
        <taxon>Gunneridae</taxon>
        <taxon>Pentapetalae</taxon>
        <taxon>asterids</taxon>
        <taxon>lamiids</taxon>
        <taxon>Solanales</taxon>
        <taxon>Solanaceae</taxon>
        <taxon>Solanoideae</taxon>
        <taxon>Solaneae</taxon>
        <taxon>Solanum</taxon>
        <taxon>Solanum subgen. Lycopersicon</taxon>
    </lineage>
</organism>
<feature type="domain" description="Cullin N-terminal" evidence="2">
    <location>
        <begin position="46"/>
        <end position="155"/>
    </location>
</feature>
<dbReference type="GO" id="GO:0006511">
    <property type="term" value="P:ubiquitin-dependent protein catabolic process"/>
    <property type="evidence" value="ECO:0007669"/>
    <property type="project" value="InterPro"/>
</dbReference>
<dbReference type="InterPro" id="IPR001373">
    <property type="entry name" value="Cullin_N"/>
</dbReference>
<dbReference type="OMA" id="IDREHYM"/>
<protein>
    <recommendedName>
        <fullName evidence="2">Cullin N-terminal domain-containing protein</fullName>
    </recommendedName>
</protein>
<dbReference type="InterPro" id="IPR016159">
    <property type="entry name" value="Cullin_repeat-like_dom_sf"/>
</dbReference>
<dbReference type="PANTHER" id="PTHR11932">
    <property type="entry name" value="CULLIN"/>
    <property type="match status" value="1"/>
</dbReference>
<dbReference type="STRING" id="4081.A0A3Q7GPH1"/>
<evidence type="ECO:0000313" key="4">
    <source>
        <dbReference type="Proteomes" id="UP000004994"/>
    </source>
</evidence>
<comment type="similarity">
    <text evidence="1">Belongs to the cullin family.</text>
</comment>
<name>A0A3Q7GPH1_SOLLC</name>
<reference evidence="3" key="1">
    <citation type="journal article" date="2012" name="Nature">
        <title>The tomato genome sequence provides insights into fleshy fruit evolution.</title>
        <authorList>
            <consortium name="Tomato Genome Consortium"/>
        </authorList>
    </citation>
    <scope>NUCLEOTIDE SEQUENCE [LARGE SCALE GENOMIC DNA]</scope>
    <source>
        <strain evidence="3">cv. Heinz 1706</strain>
    </source>
</reference>
<proteinExistence type="inferred from homology"/>
<dbReference type="AlphaFoldDB" id="A0A3Q7GPH1"/>
<dbReference type="Gramene" id="Solyc06g008065.1.1">
    <property type="protein sequence ID" value="Solyc06g008065.1.1"/>
    <property type="gene ID" value="Solyc06g008065.1"/>
</dbReference>
<dbReference type="EnsemblPlants" id="Solyc06g008065.1.1">
    <property type="protein sequence ID" value="Solyc06g008065.1.1"/>
    <property type="gene ID" value="Solyc06g008065.1"/>
</dbReference>